<keyword evidence="2" id="KW-1133">Transmembrane helix</keyword>
<feature type="compositionally biased region" description="Polar residues" evidence="1">
    <location>
        <begin position="38"/>
        <end position="51"/>
    </location>
</feature>
<keyword evidence="4" id="KW-1185">Reference proteome</keyword>
<dbReference type="EMBL" id="KZ613939">
    <property type="protein sequence ID" value="PMD45947.1"/>
    <property type="molecule type" value="Genomic_DNA"/>
</dbReference>
<sequence length="149" mass="16478">MARHRGLITAYIRELASSGTLDVGDGPHSRPDRIAHQPSETTQKLVNTDDSGGTMPDSIADSKIAAMDLSFDFENEAVRSQIYTRVLAGLLLEAVFSICMIFRPWATSLKNLLLFHLADSTGCLNPQSRLQHLTQRSTSPKLNIREALR</sequence>
<keyword evidence="2" id="KW-0472">Membrane</keyword>
<evidence type="ECO:0000256" key="1">
    <source>
        <dbReference type="SAM" id="MobiDB-lite"/>
    </source>
</evidence>
<evidence type="ECO:0000313" key="4">
    <source>
        <dbReference type="Proteomes" id="UP000235786"/>
    </source>
</evidence>
<protein>
    <submittedName>
        <fullName evidence="3">Uncharacterized protein</fullName>
    </submittedName>
</protein>
<feature type="compositionally biased region" description="Basic and acidic residues" evidence="1">
    <location>
        <begin position="25"/>
        <end position="35"/>
    </location>
</feature>
<feature type="region of interest" description="Disordered" evidence="1">
    <location>
        <begin position="22"/>
        <end position="53"/>
    </location>
</feature>
<evidence type="ECO:0000256" key="2">
    <source>
        <dbReference type="SAM" id="Phobius"/>
    </source>
</evidence>
<keyword evidence="2" id="KW-0812">Transmembrane</keyword>
<dbReference type="AlphaFoldDB" id="A0A2J6S5B7"/>
<name>A0A2J6S5B7_HYAVF</name>
<evidence type="ECO:0000313" key="3">
    <source>
        <dbReference type="EMBL" id="PMD45947.1"/>
    </source>
</evidence>
<feature type="transmembrane region" description="Helical" evidence="2">
    <location>
        <begin position="86"/>
        <end position="106"/>
    </location>
</feature>
<reference evidence="3 4" key="1">
    <citation type="submission" date="2016-04" db="EMBL/GenBank/DDBJ databases">
        <title>A degradative enzymes factory behind the ericoid mycorrhizal symbiosis.</title>
        <authorList>
            <consortium name="DOE Joint Genome Institute"/>
            <person name="Martino E."/>
            <person name="Morin E."/>
            <person name="Grelet G."/>
            <person name="Kuo A."/>
            <person name="Kohler A."/>
            <person name="Daghino S."/>
            <person name="Barry K."/>
            <person name="Choi C."/>
            <person name="Cichocki N."/>
            <person name="Clum A."/>
            <person name="Copeland A."/>
            <person name="Hainaut M."/>
            <person name="Haridas S."/>
            <person name="Labutti K."/>
            <person name="Lindquist E."/>
            <person name="Lipzen A."/>
            <person name="Khouja H.-R."/>
            <person name="Murat C."/>
            <person name="Ohm R."/>
            <person name="Olson A."/>
            <person name="Spatafora J."/>
            <person name="Veneault-Fourrey C."/>
            <person name="Henrissat B."/>
            <person name="Grigoriev I."/>
            <person name="Martin F."/>
            <person name="Perotto S."/>
        </authorList>
    </citation>
    <scope>NUCLEOTIDE SEQUENCE [LARGE SCALE GENOMIC DNA]</scope>
    <source>
        <strain evidence="3 4">F</strain>
    </source>
</reference>
<organism evidence="3 4">
    <name type="scientific">Hyaloscypha variabilis (strain UAMH 11265 / GT02V1 / F)</name>
    <name type="common">Meliniomyces variabilis</name>
    <dbReference type="NCBI Taxonomy" id="1149755"/>
    <lineage>
        <taxon>Eukaryota</taxon>
        <taxon>Fungi</taxon>
        <taxon>Dikarya</taxon>
        <taxon>Ascomycota</taxon>
        <taxon>Pezizomycotina</taxon>
        <taxon>Leotiomycetes</taxon>
        <taxon>Helotiales</taxon>
        <taxon>Hyaloscyphaceae</taxon>
        <taxon>Hyaloscypha</taxon>
        <taxon>Hyaloscypha variabilis</taxon>
    </lineage>
</organism>
<dbReference type="Proteomes" id="UP000235786">
    <property type="component" value="Unassembled WGS sequence"/>
</dbReference>
<gene>
    <name evidence="3" type="ORF">L207DRAFT_576825</name>
</gene>
<accession>A0A2J6S5B7</accession>
<proteinExistence type="predicted"/>